<reference evidence="1 2" key="1">
    <citation type="journal article" date="2019" name="Environ. Microbiol.">
        <title>At the nexus of three kingdoms: the genome of the mycorrhizal fungus Gigaspora margarita provides insights into plant, endobacterial and fungal interactions.</title>
        <authorList>
            <person name="Venice F."/>
            <person name="Ghignone S."/>
            <person name="Salvioli di Fossalunga A."/>
            <person name="Amselem J."/>
            <person name="Novero M."/>
            <person name="Xianan X."/>
            <person name="Sedzielewska Toro K."/>
            <person name="Morin E."/>
            <person name="Lipzen A."/>
            <person name="Grigoriev I.V."/>
            <person name="Henrissat B."/>
            <person name="Martin F.M."/>
            <person name="Bonfante P."/>
        </authorList>
    </citation>
    <scope>NUCLEOTIDE SEQUENCE [LARGE SCALE GENOMIC DNA]</scope>
    <source>
        <strain evidence="1 2">BEG34</strain>
    </source>
</reference>
<evidence type="ECO:0000313" key="1">
    <source>
        <dbReference type="EMBL" id="KAF0389332.1"/>
    </source>
</evidence>
<sequence>MTLQRHYLWRTYASGFSDIDDTNILSGNDVAKTFEQSQEKIVKIRQDALLLFSFKSRTKGMPDLNATIKFINAILGNWYGYTIKSSATRVGSKEHKYKKTYWIDCKPYSRASFDNQEELMDKKLHIPDYLPIVHNTILEYIEHNISDLPNNAIDEKDLFLEMPAQYNLEHRKNSSQDICHADITTCRANAYKKKISEFLIFLSSEFLIKNETDVDILIFHLQQKLKLS</sequence>
<dbReference type="OrthoDB" id="2404610at2759"/>
<dbReference type="EMBL" id="WTPW01002255">
    <property type="protein sequence ID" value="KAF0389332.1"/>
    <property type="molecule type" value="Genomic_DNA"/>
</dbReference>
<keyword evidence="1" id="KW-0378">Hydrolase</keyword>
<comment type="caution">
    <text evidence="1">The sequence shown here is derived from an EMBL/GenBank/DDBJ whole genome shotgun (WGS) entry which is preliminary data.</text>
</comment>
<keyword evidence="1" id="KW-0347">Helicase</keyword>
<protein>
    <submittedName>
        <fullName evidence="1">Helicase: PROVISIONAL</fullName>
    </submittedName>
</protein>
<dbReference type="Proteomes" id="UP000439903">
    <property type="component" value="Unassembled WGS sequence"/>
</dbReference>
<keyword evidence="1" id="KW-0547">Nucleotide-binding</keyword>
<accession>A0A8H4A0W9</accession>
<keyword evidence="1" id="KW-0067">ATP-binding</keyword>
<proteinExistence type="predicted"/>
<dbReference type="GO" id="GO:0004386">
    <property type="term" value="F:helicase activity"/>
    <property type="evidence" value="ECO:0007669"/>
    <property type="project" value="UniProtKB-KW"/>
</dbReference>
<dbReference type="AlphaFoldDB" id="A0A8H4A0W9"/>
<keyword evidence="2" id="KW-1185">Reference proteome</keyword>
<organism evidence="1 2">
    <name type="scientific">Gigaspora margarita</name>
    <dbReference type="NCBI Taxonomy" id="4874"/>
    <lineage>
        <taxon>Eukaryota</taxon>
        <taxon>Fungi</taxon>
        <taxon>Fungi incertae sedis</taxon>
        <taxon>Mucoromycota</taxon>
        <taxon>Glomeromycotina</taxon>
        <taxon>Glomeromycetes</taxon>
        <taxon>Diversisporales</taxon>
        <taxon>Gigasporaceae</taxon>
        <taxon>Gigaspora</taxon>
    </lineage>
</organism>
<name>A0A8H4A0W9_GIGMA</name>
<evidence type="ECO:0000313" key="2">
    <source>
        <dbReference type="Proteomes" id="UP000439903"/>
    </source>
</evidence>
<gene>
    <name evidence="1" type="ORF">F8M41_010928</name>
</gene>